<sequence>MGVAQAMPADKYGFGPAAGTFAASQGVKVDGARTFAMFSRAKVWSIQIAMA</sequence>
<accession>A0A9J7BRM2</accession>
<dbReference type="KEGG" id="orp:MOP44_00440"/>
<reference evidence="1" key="1">
    <citation type="submission" date="2021-04" db="EMBL/GenBank/DDBJ databases">
        <title>Phylogenetic analysis of Acidobacteriaceae.</title>
        <authorList>
            <person name="Qiu L."/>
            <person name="Zhang Q."/>
        </authorList>
    </citation>
    <scope>NUCLEOTIDE SEQUENCE</scope>
    <source>
        <strain evidence="1">DSM 25168</strain>
    </source>
</reference>
<dbReference type="Proteomes" id="UP001059380">
    <property type="component" value="Chromosome"/>
</dbReference>
<dbReference type="RefSeq" id="WP_260793921.1">
    <property type="nucleotide sequence ID" value="NZ_CP093313.1"/>
</dbReference>
<proteinExistence type="predicted"/>
<dbReference type="AlphaFoldDB" id="A0A9J7BRM2"/>
<organism evidence="1 2">
    <name type="scientific">Occallatibacter riparius</name>
    <dbReference type="NCBI Taxonomy" id="1002689"/>
    <lineage>
        <taxon>Bacteria</taxon>
        <taxon>Pseudomonadati</taxon>
        <taxon>Acidobacteriota</taxon>
        <taxon>Terriglobia</taxon>
        <taxon>Terriglobales</taxon>
        <taxon>Acidobacteriaceae</taxon>
        <taxon>Occallatibacter</taxon>
    </lineage>
</organism>
<dbReference type="EMBL" id="CP093313">
    <property type="protein sequence ID" value="UWZ84418.1"/>
    <property type="molecule type" value="Genomic_DNA"/>
</dbReference>
<name>A0A9J7BRM2_9BACT</name>
<keyword evidence="2" id="KW-1185">Reference proteome</keyword>
<evidence type="ECO:0000313" key="2">
    <source>
        <dbReference type="Proteomes" id="UP001059380"/>
    </source>
</evidence>
<protein>
    <submittedName>
        <fullName evidence="1">Uncharacterized protein</fullName>
    </submittedName>
</protein>
<gene>
    <name evidence="1" type="ORF">MOP44_00440</name>
</gene>
<evidence type="ECO:0000313" key="1">
    <source>
        <dbReference type="EMBL" id="UWZ84418.1"/>
    </source>
</evidence>